<feature type="signal peptide" evidence="2">
    <location>
        <begin position="1"/>
        <end position="30"/>
    </location>
</feature>
<name>A0A4R2PAZ7_RHOSA</name>
<proteinExistence type="predicted"/>
<evidence type="ECO:0000256" key="2">
    <source>
        <dbReference type="SAM" id="SignalP"/>
    </source>
</evidence>
<keyword evidence="4" id="KW-1185">Reference proteome</keyword>
<evidence type="ECO:0000256" key="1">
    <source>
        <dbReference type="SAM" id="Coils"/>
    </source>
</evidence>
<accession>A0A4R2PAZ7</accession>
<evidence type="ECO:0008006" key="5">
    <source>
        <dbReference type="Google" id="ProtNLM"/>
    </source>
</evidence>
<evidence type="ECO:0000313" key="4">
    <source>
        <dbReference type="Proteomes" id="UP000295399"/>
    </source>
</evidence>
<reference evidence="3 4" key="1">
    <citation type="submission" date="2019-03" db="EMBL/GenBank/DDBJ databases">
        <title>Genomic Encyclopedia of Type Strains, Phase IV (KMG-IV): sequencing the most valuable type-strain genomes for metagenomic binning, comparative biology and taxonomic classification.</title>
        <authorList>
            <person name="Goeker M."/>
        </authorList>
    </citation>
    <scope>NUCLEOTIDE SEQUENCE [LARGE SCALE GENOMIC DNA]</scope>
    <source>
        <strain evidence="3 4">DSM 2132</strain>
    </source>
</reference>
<keyword evidence="1" id="KW-0175">Coiled coil</keyword>
<feature type="coiled-coil region" evidence="1">
    <location>
        <begin position="30"/>
        <end position="99"/>
    </location>
</feature>
<dbReference type="InterPro" id="IPR045748">
    <property type="entry name" value="DcaP"/>
</dbReference>
<dbReference type="AlphaFoldDB" id="A0A4R2PAZ7"/>
<protein>
    <recommendedName>
        <fullName evidence="5">Porin</fullName>
    </recommendedName>
</protein>
<sequence>MCRRRFKRCMTILLSCTILTGLTLSGPAMAQSSESEAEALKERVRKLEALVERLSERLAEDEKKIEEKEVEILETSSRLDEAVRKVVEVEQEVDQVAGKVESASVDVESMSQFFERERKPGFSIGDTQVTFGGYVKLDTTVSRYSDGAIPSSSFGRDFYIPSTVPVAADADSETVLDFSPRETRFLFKTETPVAGHTLGSHIELDFLITDNDNEVISNSFTPRMRQAFLTYRGFLFGQAWSTFFNVSALPENLDFVGPTEGTVFARQAMIRYTHGPFEVAIENPETTVTSPGGARVLGQNDHLPDLVARYTLDTDLGTFKVAGMLRQLRLGEDTVLGNGANQLVLDKSQTALGIGTSISGRMPLGERDDFRFMANVGQGLGRYLGLALVNGAAIDAATGELDPIFIHSGFASYRHFWSDRWRSNLTFSYFRADNPVEKTGLGVTDRSWSGHVNLLYSPASKLTLGMEYIYGQRRIEAGETGSLSRVQFSAKYGF</sequence>
<organism evidence="3 4">
    <name type="scientific">Rhodothalassium salexigens DSM 2132</name>
    <dbReference type="NCBI Taxonomy" id="1188247"/>
    <lineage>
        <taxon>Bacteria</taxon>
        <taxon>Pseudomonadati</taxon>
        <taxon>Pseudomonadota</taxon>
        <taxon>Alphaproteobacteria</taxon>
        <taxon>Rhodothalassiales</taxon>
        <taxon>Rhodothalassiaceae</taxon>
        <taxon>Rhodothalassium</taxon>
    </lineage>
</organism>
<keyword evidence="2" id="KW-0732">Signal</keyword>
<dbReference type="Proteomes" id="UP000295399">
    <property type="component" value="Unassembled WGS sequence"/>
</dbReference>
<dbReference type="EMBL" id="SLXO01000011">
    <property type="protein sequence ID" value="TCP31464.1"/>
    <property type="molecule type" value="Genomic_DNA"/>
</dbReference>
<gene>
    <name evidence="3" type="ORF">EV659_11134</name>
</gene>
<dbReference type="SUPFAM" id="SSF56935">
    <property type="entry name" value="Porins"/>
    <property type="match status" value="1"/>
</dbReference>
<dbReference type="Pfam" id="PF19577">
    <property type="entry name" value="DcaP"/>
    <property type="match status" value="1"/>
</dbReference>
<evidence type="ECO:0000313" key="3">
    <source>
        <dbReference type="EMBL" id="TCP31464.1"/>
    </source>
</evidence>
<comment type="caution">
    <text evidence="3">The sequence shown here is derived from an EMBL/GenBank/DDBJ whole genome shotgun (WGS) entry which is preliminary data.</text>
</comment>
<feature type="chain" id="PRO_5020663266" description="Porin" evidence="2">
    <location>
        <begin position="31"/>
        <end position="494"/>
    </location>
</feature>
<dbReference type="InParanoid" id="A0A4R2PAZ7"/>